<name>A0A5N4DFM5_CAMDR</name>
<organism evidence="3 4">
    <name type="scientific">Camelus dromedarius</name>
    <name type="common">Dromedary</name>
    <name type="synonym">Arabian camel</name>
    <dbReference type="NCBI Taxonomy" id="9838"/>
    <lineage>
        <taxon>Eukaryota</taxon>
        <taxon>Metazoa</taxon>
        <taxon>Chordata</taxon>
        <taxon>Craniata</taxon>
        <taxon>Vertebrata</taxon>
        <taxon>Euteleostomi</taxon>
        <taxon>Mammalia</taxon>
        <taxon>Eutheria</taxon>
        <taxon>Laurasiatheria</taxon>
        <taxon>Artiodactyla</taxon>
        <taxon>Tylopoda</taxon>
        <taxon>Camelidae</taxon>
        <taxon>Camelus</taxon>
    </lineage>
</organism>
<dbReference type="Gene3D" id="3.40.50.150">
    <property type="entry name" value="Vaccinia Virus protein VP39"/>
    <property type="match status" value="2"/>
</dbReference>
<keyword evidence="3" id="KW-0489">Methyltransferase</keyword>
<feature type="domain" description="Methyltransferase type 11" evidence="2">
    <location>
        <begin position="214"/>
        <end position="298"/>
    </location>
</feature>
<protein>
    <submittedName>
        <fullName evidence="3">Methyltransferase-like protein 7B</fullName>
    </submittedName>
</protein>
<gene>
    <name evidence="3" type="ORF">Cadr_000016621</name>
</gene>
<feature type="region of interest" description="Disordered" evidence="1">
    <location>
        <begin position="347"/>
        <end position="371"/>
    </location>
</feature>
<feature type="domain" description="Methyltransferase type 11" evidence="2">
    <location>
        <begin position="75"/>
        <end position="166"/>
    </location>
</feature>
<reference evidence="3 4" key="1">
    <citation type="journal article" date="2019" name="Mol. Ecol. Resour.">
        <title>Improving Illumina assemblies with Hi-C and long reads: an example with the North African dromedary.</title>
        <authorList>
            <person name="Elbers J.P."/>
            <person name="Rogers M.F."/>
            <person name="Perelman P.L."/>
            <person name="Proskuryakova A.A."/>
            <person name="Serdyukova N.A."/>
            <person name="Johnson W.E."/>
            <person name="Horin P."/>
            <person name="Corander J."/>
            <person name="Murphy D."/>
            <person name="Burger P.A."/>
        </authorList>
    </citation>
    <scope>NUCLEOTIDE SEQUENCE [LARGE SCALE GENOMIC DNA]</scope>
    <source>
        <strain evidence="3">Drom800</strain>
        <tissue evidence="3">Blood</tissue>
    </source>
</reference>
<evidence type="ECO:0000256" key="1">
    <source>
        <dbReference type="SAM" id="MobiDB-lite"/>
    </source>
</evidence>
<proteinExistence type="predicted"/>
<dbReference type="InterPro" id="IPR029063">
    <property type="entry name" value="SAM-dependent_MTases_sf"/>
</dbReference>
<keyword evidence="4" id="KW-1185">Reference proteome</keyword>
<dbReference type="EMBL" id="JWIN03000012">
    <property type="protein sequence ID" value="KAB1269952.1"/>
    <property type="molecule type" value="Genomic_DNA"/>
</dbReference>
<accession>A0A5N4DFM5</accession>
<dbReference type="SUPFAM" id="SSF53335">
    <property type="entry name" value="S-adenosyl-L-methionine-dependent methyltransferases"/>
    <property type="match status" value="2"/>
</dbReference>
<dbReference type="STRING" id="9838.ENSCDRP00005005607"/>
<sequence length="371" mass="41417">MDALVRLLQLLVLLLTLPLHIMALLGFWEPLCKSYFPYLMAVLAAKTNRKMEGKKRELFSQIKGLAGASGKVALLELGCGTGANFQFYPSGCRITCLDPNPNFEKFLTKSMDENRHLKYERFVVAFRKDMKQLADGSMDVVVCTLVLCSVQSPRKVLQEVHRVLRPVSRVGRVWVRGSKRSIGHRRVRGTQDGESSELVHLTPVHPHLLVNMAGCGSPQESHPVKITCLDPNPNFEKFLTKSMAENRHLKYERFVVAFGEDMKQLADGSMDVVVCTLVLCSVQSPRKVLQEVHRVLRPVSRVGRVWVRGSKRSIGHRSVRGTQDGESSELVHLTPVHPHLLVNTAGCGSPQESHPVKSGKRGGHLRMGCLH</sequence>
<dbReference type="PANTHER" id="PTHR45036:SF6">
    <property type="entry name" value="THIOL S-METHYLTRANSFERASE TMT1B"/>
    <property type="match status" value="1"/>
</dbReference>
<dbReference type="GO" id="GO:0008757">
    <property type="term" value="F:S-adenosylmethionine-dependent methyltransferase activity"/>
    <property type="evidence" value="ECO:0007669"/>
    <property type="project" value="InterPro"/>
</dbReference>
<dbReference type="Proteomes" id="UP000299084">
    <property type="component" value="Unassembled WGS sequence"/>
</dbReference>
<dbReference type="InterPro" id="IPR013216">
    <property type="entry name" value="Methyltransf_11"/>
</dbReference>
<dbReference type="Pfam" id="PF08241">
    <property type="entry name" value="Methyltransf_11"/>
    <property type="match status" value="2"/>
</dbReference>
<evidence type="ECO:0000313" key="3">
    <source>
        <dbReference type="EMBL" id="KAB1269952.1"/>
    </source>
</evidence>
<dbReference type="PANTHER" id="PTHR45036">
    <property type="entry name" value="METHYLTRANSFERASE LIKE 7B"/>
    <property type="match status" value="1"/>
</dbReference>
<keyword evidence="3" id="KW-0808">Transferase</keyword>
<dbReference type="GO" id="GO:0032259">
    <property type="term" value="P:methylation"/>
    <property type="evidence" value="ECO:0007669"/>
    <property type="project" value="UniProtKB-KW"/>
</dbReference>
<comment type="caution">
    <text evidence="3">The sequence shown here is derived from an EMBL/GenBank/DDBJ whole genome shotgun (WGS) entry which is preliminary data.</text>
</comment>
<evidence type="ECO:0000313" key="4">
    <source>
        <dbReference type="Proteomes" id="UP000299084"/>
    </source>
</evidence>
<dbReference type="CDD" id="cd02440">
    <property type="entry name" value="AdoMet_MTases"/>
    <property type="match status" value="2"/>
</dbReference>
<evidence type="ECO:0000259" key="2">
    <source>
        <dbReference type="Pfam" id="PF08241"/>
    </source>
</evidence>
<dbReference type="AlphaFoldDB" id="A0A5N4DFM5"/>
<dbReference type="InterPro" id="IPR052356">
    <property type="entry name" value="Thiol_S-MT"/>
</dbReference>